<dbReference type="Gene3D" id="3.90.79.10">
    <property type="entry name" value="Nucleoside Triphosphate Pyrophosphohydrolase"/>
    <property type="match status" value="1"/>
</dbReference>
<proteinExistence type="predicted"/>
<dbReference type="EMBL" id="KY684083">
    <property type="protein sequence ID" value="ARF08808.1"/>
    <property type="molecule type" value="Genomic_DNA"/>
</dbReference>
<dbReference type="InterPro" id="IPR015797">
    <property type="entry name" value="NUDIX_hydrolase-like_dom_sf"/>
</dbReference>
<evidence type="ECO:0000313" key="1">
    <source>
        <dbReference type="EMBL" id="ARF08808.1"/>
    </source>
</evidence>
<dbReference type="SUPFAM" id="SSF55811">
    <property type="entry name" value="Nudix"/>
    <property type="match status" value="1"/>
</dbReference>
<reference evidence="1" key="1">
    <citation type="journal article" date="2017" name="Science">
        <title>Giant viruses with an expanded complement of translation system components.</title>
        <authorList>
            <person name="Schulz F."/>
            <person name="Yutin N."/>
            <person name="Ivanova N.N."/>
            <person name="Ortega D.R."/>
            <person name="Lee T.K."/>
            <person name="Vierheilig J."/>
            <person name="Daims H."/>
            <person name="Horn M."/>
            <person name="Wagner M."/>
            <person name="Jensen G.J."/>
            <person name="Kyrpides N.C."/>
            <person name="Koonin E.V."/>
            <person name="Woyke T."/>
        </authorList>
    </citation>
    <scope>NUCLEOTIDE SEQUENCE</scope>
    <source>
        <strain evidence="1">CTV1</strain>
    </source>
</reference>
<name>A0A1V0SAX8_9VIRU</name>
<organism evidence="1">
    <name type="scientific">Catovirus CTV1</name>
    <dbReference type="NCBI Taxonomy" id="1977631"/>
    <lineage>
        <taxon>Viruses</taxon>
        <taxon>Varidnaviria</taxon>
        <taxon>Bamfordvirae</taxon>
        <taxon>Nucleocytoviricota</taxon>
        <taxon>Megaviricetes</taxon>
        <taxon>Imitervirales</taxon>
        <taxon>Mimiviridae</taxon>
        <taxon>Klosneuvirinae</taxon>
        <taxon>Catovirus</taxon>
    </lineage>
</organism>
<evidence type="ECO:0008006" key="2">
    <source>
        <dbReference type="Google" id="ProtNLM"/>
    </source>
</evidence>
<accession>A0A1V0SAX8</accession>
<sequence length="210" mass="24726">MAGVMLIEKYSNHYGREDYALILFYNINKDVYEEPGGHMMENKTIEETASTELMEETCNLFRINPMYLTHHTSYNNYHSFLLYIKGPKDNYGKYPIYSDYYRHNRDIIHNSYAPPQYKETSNMRRFYIVDLVNCGLFFEKGNLMCPDANGNLRKISGRTKTMLRSFFGRGYIDMHSGYININIKPLILGLKPNYQSFKKPFLNGTIAYFI</sequence>
<gene>
    <name evidence="1" type="ORF">Catovirus_1_858</name>
</gene>
<protein>
    <recommendedName>
        <fullName evidence="2">NUDIX hydrolase</fullName>
    </recommendedName>
</protein>